<evidence type="ECO:0000313" key="1">
    <source>
        <dbReference type="EMBL" id="MBD8503697.1"/>
    </source>
</evidence>
<sequence length="89" mass="10440">MKQFEERGNRLRSEAKALVFEFMCASEQCQPGREGMRLSPIFRACGFDWGEYRKATSSNQQYWVVALMRELESEGKVERVSESGPWRLR</sequence>
<comment type="caution">
    <text evidence="1">The sequence shown here is derived from an EMBL/GenBank/DDBJ whole genome shotgun (WGS) entry which is preliminary data.</text>
</comment>
<dbReference type="RefSeq" id="WP_187718510.1">
    <property type="nucleotide sequence ID" value="NZ_JACTAH010000002.1"/>
</dbReference>
<organism evidence="1 2">
    <name type="scientific">Thauera sedimentorum</name>
    <dbReference type="NCBI Taxonomy" id="2767595"/>
    <lineage>
        <taxon>Bacteria</taxon>
        <taxon>Pseudomonadati</taxon>
        <taxon>Pseudomonadota</taxon>
        <taxon>Betaproteobacteria</taxon>
        <taxon>Rhodocyclales</taxon>
        <taxon>Zoogloeaceae</taxon>
        <taxon>Thauera</taxon>
    </lineage>
</organism>
<reference evidence="2" key="1">
    <citation type="submission" date="2023-07" db="EMBL/GenBank/DDBJ databases">
        <title>Thauera sp. CAU 1555 isolated from sand of Yaerae Beach.</title>
        <authorList>
            <person name="Kim W."/>
        </authorList>
    </citation>
    <scope>NUCLEOTIDE SEQUENCE [LARGE SCALE GENOMIC DNA]</scope>
    <source>
        <strain evidence="2">CAU 1555</strain>
    </source>
</reference>
<proteinExistence type="predicted"/>
<gene>
    <name evidence="1" type="ORF">IFO67_12450</name>
</gene>
<dbReference type="Proteomes" id="UP000603602">
    <property type="component" value="Unassembled WGS sequence"/>
</dbReference>
<name>A0ABR9BBU9_9RHOO</name>
<dbReference type="EMBL" id="JACYTO010000002">
    <property type="protein sequence ID" value="MBD8503697.1"/>
    <property type="molecule type" value="Genomic_DNA"/>
</dbReference>
<protein>
    <submittedName>
        <fullName evidence="1">Uncharacterized protein</fullName>
    </submittedName>
</protein>
<accession>A0ABR9BBU9</accession>
<evidence type="ECO:0000313" key="2">
    <source>
        <dbReference type="Proteomes" id="UP000603602"/>
    </source>
</evidence>
<keyword evidence="2" id="KW-1185">Reference proteome</keyword>